<protein>
    <recommendedName>
        <fullName evidence="8">G-protein coupled receptors family 1 profile domain-containing protein</fullName>
    </recommendedName>
</protein>
<dbReference type="InterPro" id="IPR000276">
    <property type="entry name" value="GPCR_Rhodpsn"/>
</dbReference>
<evidence type="ECO:0000259" key="8">
    <source>
        <dbReference type="PROSITE" id="PS50262"/>
    </source>
</evidence>
<evidence type="ECO:0000256" key="1">
    <source>
        <dbReference type="ARBA" id="ARBA00004651"/>
    </source>
</evidence>
<dbReference type="Proteomes" id="UP001374579">
    <property type="component" value="Unassembled WGS sequence"/>
</dbReference>
<dbReference type="InterPro" id="IPR017452">
    <property type="entry name" value="GPCR_Rhodpsn_7TM"/>
</dbReference>
<dbReference type="PROSITE" id="PS00237">
    <property type="entry name" value="G_PROTEIN_RECEP_F1_1"/>
    <property type="match status" value="1"/>
</dbReference>
<evidence type="ECO:0000256" key="7">
    <source>
        <dbReference type="SAM" id="Phobius"/>
    </source>
</evidence>
<feature type="transmembrane region" description="Helical" evidence="7">
    <location>
        <begin position="247"/>
        <end position="270"/>
    </location>
</feature>
<keyword evidence="10" id="KW-1185">Reference proteome</keyword>
<comment type="caution">
    <text evidence="9">The sequence shown here is derived from an EMBL/GenBank/DDBJ whole genome shotgun (WGS) entry which is preliminary data.</text>
</comment>
<evidence type="ECO:0000313" key="10">
    <source>
        <dbReference type="Proteomes" id="UP001374579"/>
    </source>
</evidence>
<keyword evidence="6" id="KW-0297">G-protein coupled receptor</keyword>
<dbReference type="AlphaFoldDB" id="A0AAN9GP03"/>
<reference evidence="9 10" key="1">
    <citation type="submission" date="2024-02" db="EMBL/GenBank/DDBJ databases">
        <title>Chromosome-scale genome assembly of the rough periwinkle Littorina saxatilis.</title>
        <authorList>
            <person name="De Jode A."/>
            <person name="Faria R."/>
            <person name="Formenti G."/>
            <person name="Sims Y."/>
            <person name="Smith T.P."/>
            <person name="Tracey A."/>
            <person name="Wood J.M.D."/>
            <person name="Zagrodzka Z.B."/>
            <person name="Johannesson K."/>
            <person name="Butlin R.K."/>
            <person name="Leder E.H."/>
        </authorList>
    </citation>
    <scope>NUCLEOTIDE SEQUENCE [LARGE SCALE GENOMIC DNA]</scope>
    <source>
        <strain evidence="9">Snail1</strain>
        <tissue evidence="9">Muscle</tissue>
    </source>
</reference>
<evidence type="ECO:0000256" key="4">
    <source>
        <dbReference type="ARBA" id="ARBA00022989"/>
    </source>
</evidence>
<feature type="domain" description="G-protein coupled receptors family 1 profile" evidence="8">
    <location>
        <begin position="45"/>
        <end position="304"/>
    </location>
</feature>
<name>A0AAN9GP03_9CAEN</name>
<evidence type="ECO:0000256" key="2">
    <source>
        <dbReference type="ARBA" id="ARBA00022475"/>
    </source>
</evidence>
<evidence type="ECO:0000256" key="3">
    <source>
        <dbReference type="ARBA" id="ARBA00022692"/>
    </source>
</evidence>
<sequence length="370" mass="41608">MANFNHTEVDKGKIVYQALNGYGVTAFELVVNFIIVVLAAWIIALNSLVFDTLVRVKAKTSSVREPSDWLVASLSLADLVTGIFLIYHSAYNMINFQIRLECLVRNALLILALLSSVLHLVLLTADRYVKIILPYRYSTVCNGITVTLMAVGTWLVAILFSLLPTFGWSNPGGGLDRDRKQLPVCSFFGLMHEDYLRFVVCLYFIPSIFMLILYAHIFKVASRHARVIAAQERSRVREKHSWKFTKTVLIVMGLYLTSCLPVGIVIILHLEDYLESYTVNEKGTLLMYCSTLLFANSVTNPIIYAVKISAVKARFSSIFCKKCRREQFEPSMTMTQVVTIDIVQSSRTNTDVKVGSIPSFKLTNSQTDVG</sequence>
<dbReference type="GO" id="GO:0004930">
    <property type="term" value="F:G protein-coupled receptor activity"/>
    <property type="evidence" value="ECO:0007669"/>
    <property type="project" value="UniProtKB-KW"/>
</dbReference>
<comment type="similarity">
    <text evidence="6">Belongs to the G-protein coupled receptor 1 family.</text>
</comment>
<dbReference type="SMART" id="SM01381">
    <property type="entry name" value="7TM_GPCR_Srsx"/>
    <property type="match status" value="1"/>
</dbReference>
<keyword evidence="4 7" id="KW-1133">Transmembrane helix</keyword>
<keyword evidence="6" id="KW-0675">Receptor</keyword>
<feature type="transmembrane region" description="Helical" evidence="7">
    <location>
        <begin position="285"/>
        <end position="306"/>
    </location>
</feature>
<keyword evidence="6" id="KW-0807">Transducer</keyword>
<dbReference type="CDD" id="cd00637">
    <property type="entry name" value="7tm_classA_rhodopsin-like"/>
    <property type="match status" value="1"/>
</dbReference>
<keyword evidence="5 7" id="KW-0472">Membrane</keyword>
<comment type="subcellular location">
    <subcellularLocation>
        <location evidence="1">Cell membrane</location>
        <topology evidence="1">Multi-pass membrane protein</topology>
    </subcellularLocation>
</comment>
<keyword evidence="3 6" id="KW-0812">Transmembrane</keyword>
<dbReference type="PRINTS" id="PR00237">
    <property type="entry name" value="GPCRRHODOPSN"/>
</dbReference>
<dbReference type="GO" id="GO:0005886">
    <property type="term" value="C:plasma membrane"/>
    <property type="evidence" value="ECO:0007669"/>
    <property type="project" value="UniProtKB-SubCell"/>
</dbReference>
<proteinExistence type="inferred from homology"/>
<organism evidence="9 10">
    <name type="scientific">Littorina saxatilis</name>
    <dbReference type="NCBI Taxonomy" id="31220"/>
    <lineage>
        <taxon>Eukaryota</taxon>
        <taxon>Metazoa</taxon>
        <taxon>Spiralia</taxon>
        <taxon>Lophotrochozoa</taxon>
        <taxon>Mollusca</taxon>
        <taxon>Gastropoda</taxon>
        <taxon>Caenogastropoda</taxon>
        <taxon>Littorinimorpha</taxon>
        <taxon>Littorinoidea</taxon>
        <taxon>Littorinidae</taxon>
        <taxon>Littorina</taxon>
    </lineage>
</organism>
<feature type="transmembrane region" description="Helical" evidence="7">
    <location>
        <begin position="137"/>
        <end position="163"/>
    </location>
</feature>
<dbReference type="PROSITE" id="PS50262">
    <property type="entry name" value="G_PROTEIN_RECEP_F1_2"/>
    <property type="match status" value="1"/>
</dbReference>
<dbReference type="Gene3D" id="1.20.1070.10">
    <property type="entry name" value="Rhodopsin 7-helix transmembrane proteins"/>
    <property type="match status" value="1"/>
</dbReference>
<keyword evidence="2" id="KW-1003">Cell membrane</keyword>
<feature type="transmembrane region" description="Helical" evidence="7">
    <location>
        <begin position="69"/>
        <end position="87"/>
    </location>
</feature>
<dbReference type="PANTHER" id="PTHR22750">
    <property type="entry name" value="G-PROTEIN COUPLED RECEPTOR"/>
    <property type="match status" value="1"/>
</dbReference>
<dbReference type="EMBL" id="JBAMIC010000001">
    <property type="protein sequence ID" value="KAK7115802.1"/>
    <property type="molecule type" value="Genomic_DNA"/>
</dbReference>
<feature type="transmembrane region" description="Helical" evidence="7">
    <location>
        <begin position="107"/>
        <end position="125"/>
    </location>
</feature>
<evidence type="ECO:0000256" key="5">
    <source>
        <dbReference type="ARBA" id="ARBA00023136"/>
    </source>
</evidence>
<evidence type="ECO:0000313" key="9">
    <source>
        <dbReference type="EMBL" id="KAK7115802.1"/>
    </source>
</evidence>
<dbReference type="Pfam" id="PF00001">
    <property type="entry name" value="7tm_1"/>
    <property type="match status" value="1"/>
</dbReference>
<evidence type="ECO:0000256" key="6">
    <source>
        <dbReference type="RuleBase" id="RU000688"/>
    </source>
</evidence>
<accession>A0AAN9GP03</accession>
<dbReference type="SUPFAM" id="SSF81321">
    <property type="entry name" value="Family A G protein-coupled receptor-like"/>
    <property type="match status" value="1"/>
</dbReference>
<feature type="transmembrane region" description="Helical" evidence="7">
    <location>
        <begin position="29"/>
        <end position="49"/>
    </location>
</feature>
<gene>
    <name evidence="9" type="ORF">V1264_001613</name>
</gene>
<feature type="transmembrane region" description="Helical" evidence="7">
    <location>
        <begin position="195"/>
        <end position="217"/>
    </location>
</feature>